<name>A0A0P4QZF0_9ACTN</name>
<dbReference type="OrthoDB" id="3214245at2"/>
<sequence>MHLQFIGVDPDSHIDESPTAWVDPENADIVIQSYTANDATRALCAQNNAPGHAQLIPDHESVIRVPPRLVPILREACDAAERAKL</sequence>
<dbReference type="EMBL" id="BBNO01000001">
    <property type="protein sequence ID" value="GAO05796.1"/>
    <property type="molecule type" value="Genomic_DNA"/>
</dbReference>
<accession>A0A0P4QZF0</accession>
<feature type="region of interest" description="Disordered" evidence="1">
    <location>
        <begin position="1"/>
        <end position="20"/>
    </location>
</feature>
<proteinExistence type="predicted"/>
<evidence type="ECO:0000313" key="3">
    <source>
        <dbReference type="Proteomes" id="UP000048965"/>
    </source>
</evidence>
<dbReference type="Proteomes" id="UP000048965">
    <property type="component" value="Unassembled WGS sequence"/>
</dbReference>
<reference evidence="2 3" key="2">
    <citation type="journal article" date="2015" name="Stand. Genomic Sci.">
        <title>Draft genome sequence of marine-derived Streptomyces sp. TP-A0598, a producer of anti-MRSA antibiotic lydicamycins.</title>
        <authorList>
            <person name="Komaki H."/>
            <person name="Ichikawa N."/>
            <person name="Hosoyama A."/>
            <person name="Fujita N."/>
            <person name="Igarashi Y."/>
        </authorList>
    </citation>
    <scope>NUCLEOTIDE SEQUENCE [LARGE SCALE GENOMIC DNA]</scope>
    <source>
        <strain evidence="2 3">NBRC 110027</strain>
    </source>
</reference>
<keyword evidence="3" id="KW-1185">Reference proteome</keyword>
<evidence type="ECO:0000256" key="1">
    <source>
        <dbReference type="SAM" id="MobiDB-lite"/>
    </source>
</evidence>
<comment type="caution">
    <text evidence="2">The sequence shown here is derived from an EMBL/GenBank/DDBJ whole genome shotgun (WGS) entry which is preliminary data.</text>
</comment>
<organism evidence="2 3">
    <name type="scientific">Streptomyces lydicamycinicus</name>
    <dbReference type="NCBI Taxonomy" id="1546107"/>
    <lineage>
        <taxon>Bacteria</taxon>
        <taxon>Bacillati</taxon>
        <taxon>Actinomycetota</taxon>
        <taxon>Actinomycetes</taxon>
        <taxon>Kitasatosporales</taxon>
        <taxon>Streptomycetaceae</taxon>
        <taxon>Streptomyces</taxon>
    </lineage>
</organism>
<dbReference type="AlphaFoldDB" id="A0A0P4QZF0"/>
<dbReference type="RefSeq" id="WP_042147304.1">
    <property type="nucleotide sequence ID" value="NZ_BBNO01000001.1"/>
</dbReference>
<reference evidence="3" key="1">
    <citation type="submission" date="2014-09" db="EMBL/GenBank/DDBJ databases">
        <title>Whole genome shotgun sequence of Streptomyces sp. NBRC 110027.</title>
        <authorList>
            <person name="Komaki H."/>
            <person name="Ichikawa N."/>
            <person name="Katano-Makiyama Y."/>
            <person name="Hosoyama A."/>
            <person name="Hashimoto M."/>
            <person name="Uohara A."/>
            <person name="Kitahashi Y."/>
            <person name="Ohji S."/>
            <person name="Kimura A."/>
            <person name="Yamazoe A."/>
            <person name="Igarashi Y."/>
            <person name="Fujita N."/>
        </authorList>
    </citation>
    <scope>NUCLEOTIDE SEQUENCE [LARGE SCALE GENOMIC DNA]</scope>
    <source>
        <strain evidence="3">NBRC 110027</strain>
    </source>
</reference>
<protein>
    <submittedName>
        <fullName evidence="2">Uncharacterized protein</fullName>
    </submittedName>
</protein>
<gene>
    <name evidence="2" type="ORF">TPA0598_01_01650</name>
</gene>
<evidence type="ECO:0000313" key="2">
    <source>
        <dbReference type="EMBL" id="GAO05796.1"/>
    </source>
</evidence>